<keyword evidence="3" id="KW-1185">Reference proteome</keyword>
<protein>
    <submittedName>
        <fullName evidence="2">Uncharacterized protein</fullName>
    </submittedName>
</protein>
<evidence type="ECO:0000256" key="1">
    <source>
        <dbReference type="SAM" id="MobiDB-lite"/>
    </source>
</evidence>
<dbReference type="Proteomes" id="UP000055590">
    <property type="component" value="Chromosome"/>
</dbReference>
<dbReference type="AlphaFoldDB" id="A0A0K1PBJ1"/>
<dbReference type="EMBL" id="CP012332">
    <property type="protein sequence ID" value="AKU90771.1"/>
    <property type="molecule type" value="Genomic_DNA"/>
</dbReference>
<sequence length="221" mass="23860">MRRYRGAKGEPFFWSREKVAASLGIGKNAVAGVYEAAKANGWIVCKTINVTYQGVERTRVGWMVTSKGEQEALGTTNAKPAATVQAKPESAPEKQAGAREGMSAPVEAKKPAHPWDNPDIYNALLAASEDVESSFASPAPPAPTLLDAAKEVARELAEVAAEAKPEQGSKITIALIEWDAKWNTRERFEAADALNAEEEAALVDDEDVYVGDYDSNGHWNQ</sequence>
<accession>A0A0K1PBJ1</accession>
<dbReference type="KEGG" id="vin:AKJ08_1158"/>
<organism evidence="2 3">
    <name type="scientific">Vulgatibacter incomptus</name>
    <dbReference type="NCBI Taxonomy" id="1391653"/>
    <lineage>
        <taxon>Bacteria</taxon>
        <taxon>Pseudomonadati</taxon>
        <taxon>Myxococcota</taxon>
        <taxon>Myxococcia</taxon>
        <taxon>Myxococcales</taxon>
        <taxon>Cystobacterineae</taxon>
        <taxon>Vulgatibacteraceae</taxon>
        <taxon>Vulgatibacter</taxon>
    </lineage>
</organism>
<evidence type="ECO:0000313" key="2">
    <source>
        <dbReference type="EMBL" id="AKU90771.1"/>
    </source>
</evidence>
<name>A0A0K1PBJ1_9BACT</name>
<gene>
    <name evidence="2" type="ORF">AKJ08_1158</name>
</gene>
<proteinExistence type="predicted"/>
<reference evidence="2 3" key="1">
    <citation type="submission" date="2015-08" db="EMBL/GenBank/DDBJ databases">
        <authorList>
            <person name="Babu N.S."/>
            <person name="Beckwith C.J."/>
            <person name="Beseler K.G."/>
            <person name="Brison A."/>
            <person name="Carone J.V."/>
            <person name="Caskin T.P."/>
            <person name="Diamond M."/>
            <person name="Durham M.E."/>
            <person name="Foxe J.M."/>
            <person name="Go M."/>
            <person name="Henderson B.A."/>
            <person name="Jones I.B."/>
            <person name="McGettigan J.A."/>
            <person name="Micheletti S.J."/>
            <person name="Nasrallah M.E."/>
            <person name="Ortiz D."/>
            <person name="Piller C.R."/>
            <person name="Privatt S.R."/>
            <person name="Schneider S.L."/>
            <person name="Sharp S."/>
            <person name="Smith T.C."/>
            <person name="Stanton J.D."/>
            <person name="Ullery H.E."/>
            <person name="Wilson R.J."/>
            <person name="Serrano M.G."/>
            <person name="Buck G."/>
            <person name="Lee V."/>
            <person name="Wang Y."/>
            <person name="Carvalho R."/>
            <person name="Voegtly L."/>
            <person name="Shi R."/>
            <person name="Duckworth R."/>
            <person name="Johnson A."/>
            <person name="Loviza R."/>
            <person name="Walstead R."/>
            <person name="Shah Z."/>
            <person name="Kiflezghi M."/>
            <person name="Wade K."/>
            <person name="Ball S.L."/>
            <person name="Bradley K.W."/>
            <person name="Asai D.J."/>
            <person name="Bowman C.A."/>
            <person name="Russell D.A."/>
            <person name="Pope W.H."/>
            <person name="Jacobs-Sera D."/>
            <person name="Hendrix R.W."/>
            <person name="Hatfull G.F."/>
        </authorList>
    </citation>
    <scope>NUCLEOTIDE SEQUENCE [LARGE SCALE GENOMIC DNA]</scope>
    <source>
        <strain evidence="2 3">DSM 27710</strain>
    </source>
</reference>
<evidence type="ECO:0000313" key="3">
    <source>
        <dbReference type="Proteomes" id="UP000055590"/>
    </source>
</evidence>
<feature type="region of interest" description="Disordered" evidence="1">
    <location>
        <begin position="71"/>
        <end position="113"/>
    </location>
</feature>